<dbReference type="InterPro" id="IPR009080">
    <property type="entry name" value="tRNAsynth_Ia_anticodon-bd"/>
</dbReference>
<dbReference type="InterPro" id="IPR005148">
    <property type="entry name" value="Arg-tRNA-synth_N"/>
</dbReference>
<evidence type="ECO:0000313" key="14">
    <source>
        <dbReference type="EMBL" id="CAF9923287.1"/>
    </source>
</evidence>
<evidence type="ECO:0000256" key="2">
    <source>
        <dbReference type="ARBA" id="ARBA00012837"/>
    </source>
</evidence>
<dbReference type="Pfam" id="PF00750">
    <property type="entry name" value="tRNA-synt_1d"/>
    <property type="match status" value="1"/>
</dbReference>
<feature type="compositionally biased region" description="Basic residues" evidence="11">
    <location>
        <begin position="1151"/>
        <end position="1162"/>
    </location>
</feature>
<dbReference type="GO" id="GO:0005739">
    <property type="term" value="C:mitochondrion"/>
    <property type="evidence" value="ECO:0007669"/>
    <property type="project" value="TreeGrafter"/>
</dbReference>
<evidence type="ECO:0000256" key="1">
    <source>
        <dbReference type="ARBA" id="ARBA00005594"/>
    </source>
</evidence>
<accession>A0A8H3ICS1</accession>
<dbReference type="OrthoDB" id="68056at2759"/>
<feature type="compositionally biased region" description="Basic and acidic residues" evidence="11">
    <location>
        <begin position="1032"/>
        <end position="1046"/>
    </location>
</feature>
<dbReference type="PROSITE" id="PS00178">
    <property type="entry name" value="AA_TRNA_LIGASE_I"/>
    <property type="match status" value="1"/>
</dbReference>
<dbReference type="SUPFAM" id="SSF47323">
    <property type="entry name" value="Anticodon-binding domain of a subclass of class I aminoacyl-tRNA synthetases"/>
    <property type="match status" value="1"/>
</dbReference>
<dbReference type="InterPro" id="IPR001412">
    <property type="entry name" value="aa-tRNA-synth_I_CS"/>
</dbReference>
<sequence length="1305" mass="146245">METVTSSMASLHTSTAAQAAPLNTNPVDLYRHSISESLAPITGKPAKEIFERLAWTQTFDKGDLGLPIPSLRIQGKKPGELATEFGENFPDSELVGKPVVNGTFLQFYFKPEPLAKLVIPSILKDKSKFGTNDKLGLRDVSDPTSKKTIIIEFSSPNIAKPFHAGHLRSTIIGGFLANLYEAAGWKVLRINYLGDWGRQFGLLANAFDMYGSEEKLERDPIGHLFDIYVEINRVSKPEEDEIKELKEVLKQAEEKQKDTTDLEKRIANLEAKSVNEKARQYFKKLENGDDEALATWTRFRDLSIERYNKTYARLNIHFDIYSGESQVEKSRMERAVGQLEASGVSENSRGAVIVDLTKSKDKNTKKLGKALVKKTDGSSLYLTRDIGEAVKRYELYQFDKMLYVISSQQDMHVAQLFKILELMGNNEVSEKCQHVNFGMVQGMSTRRGTVKFLDDILRDVGEKMHEVMKINEKKYEQVENPEQTSDTLGITAVMVQDMKGKRINDYEFSLERMTSFEGDTGPYLQYAHARLCSITRKAGLTPEDLDSADLSLLTETHAINLVRALASWPDVVQNTLKTLEPTTVLTYLFKMTHMLSSSYDVLQVVGSEPEIKRARMALYEAARQVLNNGMKLLGLNPVESPGWLNYMADKASNPRAAEAACVEDYNDDSQTAVPETKKTANITAKRSKPDVTKLQIVRDEFSDSGHSSQTLATLGSTNSSLESKSGSDTIRADSYAVAGKTRPAKIEEKPHNKSQSPEKPPSHPAASKSRKPCNCSECVAKARRTTPHHPSKPTGNARAPVPGISQATRRAPVQGVKESPVPQYAPPRPRALTSRSYHRERPLSLYAGEAPESLYTQAQQPIYVEPRPTVGFAPTAPNIPPSYPPHPASYVPPPPPQPIHQTQQYYTTSPTSPYEFLPRPRLRQWTSDYRTPHRPQSMLYTTAPIIEYVAEPMYAPVAAPPQPSSHHSSHRERPHALPDQRSVRDEDYYNMPPAAPPPPPRLKTTYHQNPRPAIRHAVTADANPTGTHRRTLRDESTTAHVGHELPVKQGYGAHERARRPSRNTSDESFPNTHGIERGMTRPNIDGDAAKRRRRASVYGHESLNELEEGVEAYQESKGNGRRSNHIPVQPPLLMRKKTHTSSKSSETSSRKSGKSGKSRTSKTSRDGSDLRSQRPSENDQFSMRVDASHGVNVDLKGDMENQRISVRQNKDKGEMEFSIGSRGRTTVGAGRESREKSRKRSSYRNGQSETQIERSRTMSRPPMRIKEQEDEEDEAAPRMIRERITTRTRSRRDSSRVGGERVGFI</sequence>
<evidence type="ECO:0000259" key="12">
    <source>
        <dbReference type="SMART" id="SM00836"/>
    </source>
</evidence>
<dbReference type="InterPro" id="IPR035684">
    <property type="entry name" value="ArgRS_core"/>
</dbReference>
<feature type="coiled-coil region" evidence="10">
    <location>
        <begin position="235"/>
        <end position="279"/>
    </location>
</feature>
<feature type="region of interest" description="Disordered" evidence="11">
    <location>
        <begin position="666"/>
        <end position="688"/>
    </location>
</feature>
<dbReference type="SMART" id="SM01016">
    <property type="entry name" value="Arg_tRNA_synt_N"/>
    <property type="match status" value="1"/>
</dbReference>
<dbReference type="GO" id="GO:0006420">
    <property type="term" value="P:arginyl-tRNA aminoacylation"/>
    <property type="evidence" value="ECO:0007669"/>
    <property type="project" value="InterPro"/>
</dbReference>
<dbReference type="SUPFAM" id="SSF52374">
    <property type="entry name" value="Nucleotidylyl transferase"/>
    <property type="match status" value="1"/>
</dbReference>
<evidence type="ECO:0000256" key="10">
    <source>
        <dbReference type="SAM" id="Coils"/>
    </source>
</evidence>
<gene>
    <name evidence="14" type="ORF">IMSHALPRED_005886</name>
</gene>
<dbReference type="FunFam" id="1.10.730.10:FF:000006">
    <property type="entry name" value="Arginyl-tRNA synthetase 2, mitochondrial"/>
    <property type="match status" value="1"/>
</dbReference>
<feature type="domain" description="Arginyl tRNA synthetase N-terminal" evidence="13">
    <location>
        <begin position="28"/>
        <end position="109"/>
    </location>
</feature>
<dbReference type="PANTHER" id="PTHR11956:SF11">
    <property type="entry name" value="ARGININE--TRNA LIGASE, MITOCHONDRIAL-RELATED"/>
    <property type="match status" value="1"/>
</dbReference>
<evidence type="ECO:0000256" key="5">
    <source>
        <dbReference type="ARBA" id="ARBA00022840"/>
    </source>
</evidence>
<dbReference type="SMART" id="SM00836">
    <property type="entry name" value="DALR_1"/>
    <property type="match status" value="1"/>
</dbReference>
<dbReference type="EC" id="6.1.1.19" evidence="2"/>
<feature type="compositionally biased region" description="Basic and acidic residues" evidence="11">
    <location>
        <begin position="1163"/>
        <end position="1177"/>
    </location>
</feature>
<dbReference type="InterPro" id="IPR014729">
    <property type="entry name" value="Rossmann-like_a/b/a_fold"/>
</dbReference>
<feature type="compositionally biased region" description="Polar residues" evidence="11">
    <location>
        <begin position="704"/>
        <end position="728"/>
    </location>
</feature>
<feature type="compositionally biased region" description="Basic and acidic residues" evidence="11">
    <location>
        <begin position="974"/>
        <end position="987"/>
    </location>
</feature>
<dbReference type="GO" id="GO:0004814">
    <property type="term" value="F:arginine-tRNA ligase activity"/>
    <property type="evidence" value="ECO:0007669"/>
    <property type="project" value="UniProtKB-EC"/>
</dbReference>
<keyword evidence="5" id="KW-0067">ATP-binding</keyword>
<feature type="domain" description="DALR anticodon binding" evidence="12">
    <location>
        <begin position="524"/>
        <end position="641"/>
    </location>
</feature>
<dbReference type="CDD" id="cd07956">
    <property type="entry name" value="Anticodon_Ia_Arg"/>
    <property type="match status" value="1"/>
</dbReference>
<feature type="compositionally biased region" description="Basic residues" evidence="11">
    <location>
        <begin position="781"/>
        <end position="791"/>
    </location>
</feature>
<evidence type="ECO:0000256" key="8">
    <source>
        <dbReference type="ARBA" id="ARBA00033033"/>
    </source>
</evidence>
<dbReference type="Gene3D" id="3.40.50.620">
    <property type="entry name" value="HUPs"/>
    <property type="match status" value="1"/>
</dbReference>
<keyword evidence="7" id="KW-0030">Aminoacyl-tRNA synthetase</keyword>
<feature type="compositionally biased region" description="Polar residues" evidence="11">
    <location>
        <begin position="1062"/>
        <end position="1071"/>
    </location>
</feature>
<dbReference type="GO" id="GO:0032543">
    <property type="term" value="P:mitochondrial translation"/>
    <property type="evidence" value="ECO:0007669"/>
    <property type="project" value="TreeGrafter"/>
</dbReference>
<comment type="catalytic activity">
    <reaction evidence="9">
        <text>tRNA(Arg) + L-arginine + ATP = L-arginyl-tRNA(Arg) + AMP + diphosphate</text>
        <dbReference type="Rhea" id="RHEA:20301"/>
        <dbReference type="Rhea" id="RHEA-COMP:9658"/>
        <dbReference type="Rhea" id="RHEA-COMP:9673"/>
        <dbReference type="ChEBI" id="CHEBI:30616"/>
        <dbReference type="ChEBI" id="CHEBI:32682"/>
        <dbReference type="ChEBI" id="CHEBI:33019"/>
        <dbReference type="ChEBI" id="CHEBI:78442"/>
        <dbReference type="ChEBI" id="CHEBI:78513"/>
        <dbReference type="ChEBI" id="CHEBI:456215"/>
        <dbReference type="EC" id="6.1.1.19"/>
    </reaction>
</comment>
<evidence type="ECO:0000256" key="4">
    <source>
        <dbReference type="ARBA" id="ARBA00022741"/>
    </source>
</evidence>
<dbReference type="EMBL" id="CAJPDT010000033">
    <property type="protein sequence ID" value="CAF9923287.1"/>
    <property type="molecule type" value="Genomic_DNA"/>
</dbReference>
<name>A0A8H3ICS1_9LECA</name>
<keyword evidence="6" id="KW-0648">Protein biosynthesis</keyword>
<keyword evidence="3" id="KW-0436">Ligase</keyword>
<evidence type="ECO:0000256" key="11">
    <source>
        <dbReference type="SAM" id="MobiDB-lite"/>
    </source>
</evidence>
<organism evidence="14 15">
    <name type="scientific">Imshaugia aleurites</name>
    <dbReference type="NCBI Taxonomy" id="172621"/>
    <lineage>
        <taxon>Eukaryota</taxon>
        <taxon>Fungi</taxon>
        <taxon>Dikarya</taxon>
        <taxon>Ascomycota</taxon>
        <taxon>Pezizomycotina</taxon>
        <taxon>Lecanoromycetes</taxon>
        <taxon>OSLEUM clade</taxon>
        <taxon>Lecanoromycetidae</taxon>
        <taxon>Lecanorales</taxon>
        <taxon>Lecanorineae</taxon>
        <taxon>Parmeliaceae</taxon>
        <taxon>Imshaugia</taxon>
    </lineage>
</organism>
<keyword evidence="10" id="KW-0175">Coiled coil</keyword>
<evidence type="ECO:0000256" key="3">
    <source>
        <dbReference type="ARBA" id="ARBA00022598"/>
    </source>
</evidence>
<evidence type="ECO:0000313" key="15">
    <source>
        <dbReference type="Proteomes" id="UP000664534"/>
    </source>
</evidence>
<feature type="compositionally biased region" description="Polar residues" evidence="11">
    <location>
        <begin position="668"/>
        <end position="684"/>
    </location>
</feature>
<dbReference type="Proteomes" id="UP000664534">
    <property type="component" value="Unassembled WGS sequence"/>
</dbReference>
<dbReference type="InterPro" id="IPR008909">
    <property type="entry name" value="DALR_anticod-bd"/>
</dbReference>
<dbReference type="SUPFAM" id="SSF55190">
    <property type="entry name" value="Arginyl-tRNA synthetase (ArgRS), N-terminal 'additional' domain"/>
    <property type="match status" value="1"/>
</dbReference>
<feature type="region of interest" description="Disordered" evidence="11">
    <location>
        <begin position="701"/>
        <end position="836"/>
    </location>
</feature>
<keyword evidence="4" id="KW-0547">Nucleotide-binding</keyword>
<comment type="caution">
    <text evidence="14">The sequence shown here is derived from an EMBL/GenBank/DDBJ whole genome shotgun (WGS) entry which is preliminary data.</text>
</comment>
<proteinExistence type="inferred from homology"/>
<evidence type="ECO:0000256" key="6">
    <source>
        <dbReference type="ARBA" id="ARBA00022917"/>
    </source>
</evidence>
<evidence type="ECO:0000259" key="13">
    <source>
        <dbReference type="SMART" id="SM01016"/>
    </source>
</evidence>
<evidence type="ECO:0000256" key="9">
    <source>
        <dbReference type="ARBA" id="ARBA00049339"/>
    </source>
</evidence>
<dbReference type="Gene3D" id="3.30.1360.70">
    <property type="entry name" value="Arginyl tRNA synthetase N-terminal domain"/>
    <property type="match status" value="1"/>
</dbReference>
<dbReference type="CDD" id="cd00671">
    <property type="entry name" value="ArgRS_core"/>
    <property type="match status" value="1"/>
</dbReference>
<comment type="similarity">
    <text evidence="1">Belongs to the class-I aminoacyl-tRNA synthetase family.</text>
</comment>
<dbReference type="InterPro" id="IPR036695">
    <property type="entry name" value="Arg-tRNA-synth_N_sf"/>
</dbReference>
<dbReference type="GO" id="GO:0005524">
    <property type="term" value="F:ATP binding"/>
    <property type="evidence" value="ECO:0007669"/>
    <property type="project" value="UniProtKB-KW"/>
</dbReference>
<dbReference type="InterPro" id="IPR001278">
    <property type="entry name" value="Arg-tRNA-ligase"/>
</dbReference>
<dbReference type="Gene3D" id="1.10.730.10">
    <property type="entry name" value="Isoleucyl-tRNA Synthetase, Domain 1"/>
    <property type="match status" value="1"/>
</dbReference>
<protein>
    <recommendedName>
        <fullName evidence="2">arginine--tRNA ligase</fullName>
        <ecNumber evidence="2">6.1.1.19</ecNumber>
    </recommendedName>
    <alternativeName>
        <fullName evidence="8">Arginyl-tRNA synthetase</fullName>
    </alternativeName>
</protein>
<feature type="compositionally biased region" description="Basic and acidic residues" evidence="11">
    <location>
        <begin position="1275"/>
        <end position="1299"/>
    </location>
</feature>
<dbReference type="NCBIfam" id="TIGR00456">
    <property type="entry name" value="argS"/>
    <property type="match status" value="1"/>
</dbReference>
<keyword evidence="15" id="KW-1185">Reference proteome</keyword>
<dbReference type="PANTHER" id="PTHR11956">
    <property type="entry name" value="ARGINYL-TRNA SYNTHETASE"/>
    <property type="match status" value="1"/>
</dbReference>
<dbReference type="Pfam" id="PF05746">
    <property type="entry name" value="DALR_1"/>
    <property type="match status" value="1"/>
</dbReference>
<dbReference type="PRINTS" id="PR01038">
    <property type="entry name" value="TRNASYNTHARG"/>
</dbReference>
<evidence type="ECO:0000256" key="7">
    <source>
        <dbReference type="ARBA" id="ARBA00023146"/>
    </source>
</evidence>
<feature type="region of interest" description="Disordered" evidence="11">
    <location>
        <begin position="1109"/>
        <end position="1305"/>
    </location>
</feature>
<reference evidence="14" key="1">
    <citation type="submission" date="2021-03" db="EMBL/GenBank/DDBJ databases">
        <authorList>
            <person name="Tagirdzhanova G."/>
        </authorList>
    </citation>
    <scope>NUCLEOTIDE SEQUENCE</scope>
</reference>
<feature type="region of interest" description="Disordered" evidence="11">
    <location>
        <begin position="957"/>
        <end position="1093"/>
    </location>
</feature>